<dbReference type="AlphaFoldDB" id="A0A1G8G9C4"/>
<protein>
    <submittedName>
        <fullName evidence="3">3-deoxy-D-arabinoheptulosonate-7-phosphate synthase</fullName>
    </submittedName>
</protein>
<sequence>MIQKSMDLSKGKVNINIGEKVLGEDLVVFSGPCSVENLDTMRNIATKLKALGVDVLRGGAFKPRTSPYDFQGLKEEGLEILKTIKKEFGFVISTEILDVRDLEKAEGFVDLIQIGSRNMYNYVLLEEAGKLGRPVILKRGFSATVSEWVSAAEYILNTGNEKVILCERGIRTFETTTRNTMDLNSVAYLKENCRLPVLVDPSHGTGVRSLVKPMALAGIMAGADGLMIESHIAPNESISDAQQTISMEVLEEIMKTSKELWRYR</sequence>
<dbReference type="Pfam" id="PF00793">
    <property type="entry name" value="DAHP_synth_1"/>
    <property type="match status" value="1"/>
</dbReference>
<name>A0A1G8G9C4_9CLOT</name>
<dbReference type="NCBIfam" id="NF009239">
    <property type="entry name" value="PRK12595.1"/>
    <property type="match status" value="1"/>
</dbReference>
<dbReference type="PANTHER" id="PTHR43018">
    <property type="entry name" value="PHOSPHO-2-DEHYDRO-3-DEOXYHEPTONATE ALDOLASE"/>
    <property type="match status" value="1"/>
</dbReference>
<dbReference type="EMBL" id="FNDZ01000001">
    <property type="protein sequence ID" value="SDH90901.1"/>
    <property type="molecule type" value="Genomic_DNA"/>
</dbReference>
<dbReference type="GO" id="GO:0016832">
    <property type="term" value="F:aldehyde-lyase activity"/>
    <property type="evidence" value="ECO:0007669"/>
    <property type="project" value="InterPro"/>
</dbReference>
<organism evidence="3 4">
    <name type="scientific">Proteiniclasticum ruminis</name>
    <dbReference type="NCBI Taxonomy" id="398199"/>
    <lineage>
        <taxon>Bacteria</taxon>
        <taxon>Bacillati</taxon>
        <taxon>Bacillota</taxon>
        <taxon>Clostridia</taxon>
        <taxon>Eubacteriales</taxon>
        <taxon>Clostridiaceae</taxon>
        <taxon>Proteiniclasticum</taxon>
    </lineage>
</organism>
<evidence type="ECO:0000313" key="3">
    <source>
        <dbReference type="EMBL" id="SDH90901.1"/>
    </source>
</evidence>
<dbReference type="GO" id="GO:0016740">
    <property type="term" value="F:transferase activity"/>
    <property type="evidence" value="ECO:0007669"/>
    <property type="project" value="UniProtKB-KW"/>
</dbReference>
<proteinExistence type="predicted"/>
<dbReference type="InterPro" id="IPR052899">
    <property type="entry name" value="Class-I_DAHP_synthase"/>
</dbReference>
<dbReference type="PANTHER" id="PTHR43018:SF2">
    <property type="entry name" value="PHOSPHO-2-DEHYDRO-3-DEOXYHEPTONATE ALDOLASE"/>
    <property type="match status" value="1"/>
</dbReference>
<dbReference type="NCBIfam" id="NF006421">
    <property type="entry name" value="PRK08673.1"/>
    <property type="match status" value="1"/>
</dbReference>
<reference evidence="3 4" key="1">
    <citation type="submission" date="2016-10" db="EMBL/GenBank/DDBJ databases">
        <authorList>
            <person name="de Groot N.N."/>
        </authorList>
    </citation>
    <scope>NUCLEOTIDE SEQUENCE [LARGE SCALE GENOMIC DNA]</scope>
    <source>
        <strain evidence="3 4">CGMCC 1.5058</strain>
    </source>
</reference>
<dbReference type="InterPro" id="IPR006218">
    <property type="entry name" value="DAHP1/KDSA"/>
</dbReference>
<gene>
    <name evidence="3" type="ORF">SAMN05421804_101180</name>
</gene>
<dbReference type="NCBIfam" id="TIGR01361">
    <property type="entry name" value="DAHP_synth_Bsub"/>
    <property type="match status" value="1"/>
</dbReference>
<dbReference type="Proteomes" id="UP000183255">
    <property type="component" value="Unassembled WGS sequence"/>
</dbReference>
<evidence type="ECO:0000259" key="2">
    <source>
        <dbReference type="Pfam" id="PF00793"/>
    </source>
</evidence>
<dbReference type="InterPro" id="IPR006268">
    <property type="entry name" value="DAHP_syn_2"/>
</dbReference>
<dbReference type="InterPro" id="IPR013785">
    <property type="entry name" value="Aldolase_TIM"/>
</dbReference>
<feature type="domain" description="DAHP synthetase I/KDSA" evidence="2">
    <location>
        <begin position="23"/>
        <end position="260"/>
    </location>
</feature>
<accession>A0A1G8G9C4</accession>
<dbReference type="Gene3D" id="3.20.20.70">
    <property type="entry name" value="Aldolase class I"/>
    <property type="match status" value="1"/>
</dbReference>
<dbReference type="SUPFAM" id="SSF51569">
    <property type="entry name" value="Aldolase"/>
    <property type="match status" value="1"/>
</dbReference>
<keyword evidence="1" id="KW-0808">Transferase</keyword>
<evidence type="ECO:0000256" key="1">
    <source>
        <dbReference type="ARBA" id="ARBA00022679"/>
    </source>
</evidence>
<evidence type="ECO:0000313" key="4">
    <source>
        <dbReference type="Proteomes" id="UP000183255"/>
    </source>
</evidence>
<dbReference type="GO" id="GO:0009073">
    <property type="term" value="P:aromatic amino acid family biosynthetic process"/>
    <property type="evidence" value="ECO:0007669"/>
    <property type="project" value="InterPro"/>
</dbReference>